<reference evidence="3" key="1">
    <citation type="journal article" date="2019" name="Int. J. Syst. Evol. Microbiol.">
        <title>The Global Catalogue of Microorganisms (GCM) 10K type strain sequencing project: providing services to taxonomists for standard genome sequencing and annotation.</title>
        <authorList>
            <consortium name="The Broad Institute Genomics Platform"/>
            <consortium name="The Broad Institute Genome Sequencing Center for Infectious Disease"/>
            <person name="Wu L."/>
            <person name="Ma J."/>
        </authorList>
    </citation>
    <scope>NUCLEOTIDE SEQUENCE [LARGE SCALE GENOMIC DNA]</scope>
    <source>
        <strain evidence="3">KACC 12507</strain>
    </source>
</reference>
<protein>
    <recommendedName>
        <fullName evidence="4">Secreted protein</fullName>
    </recommendedName>
</protein>
<accession>A0ABV9LVC0</accession>
<sequence length="186" mass="21555">MIKSIFLVASLSAAISLHASASAPTDAQTPIIQYDNEGNVEVVEVQGVRPIYQYREFRNQKRIAFMNHFNEVVSHPDFKFRCERKQKVASRMKHEVCKNEFQWQIEDEIKERQVREGNMFDAFAVSQLGNKEADKKREELVIEIQTLLDKDSQLKGKYIEFKVADLTYKKMHKATYGVLSGYDDGQ</sequence>
<comment type="caution">
    <text evidence="2">The sequence shown here is derived from an EMBL/GenBank/DDBJ whole genome shotgun (WGS) entry which is preliminary data.</text>
</comment>
<organism evidence="2 3">
    <name type="scientific">Glaciecola siphonariae</name>
    <dbReference type="NCBI Taxonomy" id="521012"/>
    <lineage>
        <taxon>Bacteria</taxon>
        <taxon>Pseudomonadati</taxon>
        <taxon>Pseudomonadota</taxon>
        <taxon>Gammaproteobacteria</taxon>
        <taxon>Alteromonadales</taxon>
        <taxon>Alteromonadaceae</taxon>
        <taxon>Glaciecola</taxon>
    </lineage>
</organism>
<proteinExistence type="predicted"/>
<dbReference type="EMBL" id="JBHSGU010000002">
    <property type="protein sequence ID" value="MFC4699913.1"/>
    <property type="molecule type" value="Genomic_DNA"/>
</dbReference>
<evidence type="ECO:0000313" key="2">
    <source>
        <dbReference type="EMBL" id="MFC4699913.1"/>
    </source>
</evidence>
<evidence type="ECO:0008006" key="4">
    <source>
        <dbReference type="Google" id="ProtNLM"/>
    </source>
</evidence>
<evidence type="ECO:0000256" key="1">
    <source>
        <dbReference type="SAM" id="SignalP"/>
    </source>
</evidence>
<keyword evidence="3" id="KW-1185">Reference proteome</keyword>
<feature type="chain" id="PRO_5046045702" description="Secreted protein" evidence="1">
    <location>
        <begin position="22"/>
        <end position="186"/>
    </location>
</feature>
<dbReference type="Proteomes" id="UP001595897">
    <property type="component" value="Unassembled WGS sequence"/>
</dbReference>
<gene>
    <name evidence="2" type="ORF">ACFO4O_07090</name>
</gene>
<feature type="signal peptide" evidence="1">
    <location>
        <begin position="1"/>
        <end position="21"/>
    </location>
</feature>
<keyword evidence="1" id="KW-0732">Signal</keyword>
<evidence type="ECO:0000313" key="3">
    <source>
        <dbReference type="Proteomes" id="UP001595897"/>
    </source>
</evidence>
<name>A0ABV9LVC0_9ALTE</name>
<dbReference type="RefSeq" id="WP_382406881.1">
    <property type="nucleotide sequence ID" value="NZ_JBHSGU010000002.1"/>
</dbReference>